<keyword evidence="2" id="KW-1185">Reference proteome</keyword>
<sequence>MRRIGSTPAERGSVGANNCPDVLELDDGDFLVIGKSHLLTAPEAERMNELGASIGEGESLVLVPRDCILAAAEQLASEGVAGAG</sequence>
<accession>A0ABN4GY16</accession>
<dbReference type="RefSeq" id="WP_208903030.1">
    <property type="nucleotide sequence ID" value="NZ_CP011497.1"/>
</dbReference>
<dbReference type="Proteomes" id="UP000035366">
    <property type="component" value="Chromosome"/>
</dbReference>
<reference evidence="1 2" key="1">
    <citation type="journal article" date="2015" name="ISME J.">
        <title>Draft Genome Sequence of Streptomyces incarnatus NRRL8089, which Produces the Nucleoside Antibiotic Sinefungin.</title>
        <authorList>
            <person name="Oshima K."/>
            <person name="Hattori M."/>
            <person name="Shimizu H."/>
            <person name="Fukuda K."/>
            <person name="Nemoto M."/>
            <person name="Inagaki K."/>
            <person name="Tamura T."/>
        </authorList>
    </citation>
    <scope>NUCLEOTIDE SEQUENCE [LARGE SCALE GENOMIC DNA]</scope>
    <source>
        <strain evidence="1 2">NRRL 8089</strain>
    </source>
</reference>
<gene>
    <name evidence="1" type="ORF">ABB07_37725</name>
</gene>
<name>A0ABN4GY16_9ACTN</name>
<evidence type="ECO:0000313" key="1">
    <source>
        <dbReference type="EMBL" id="AKJ15601.1"/>
    </source>
</evidence>
<organism evidence="1 2">
    <name type="scientific">Streptomyces incarnatus</name>
    <dbReference type="NCBI Taxonomy" id="665007"/>
    <lineage>
        <taxon>Bacteria</taxon>
        <taxon>Bacillati</taxon>
        <taxon>Actinomycetota</taxon>
        <taxon>Actinomycetes</taxon>
        <taxon>Kitasatosporales</taxon>
        <taxon>Streptomycetaceae</taxon>
        <taxon>Streptomyces</taxon>
    </lineage>
</organism>
<proteinExistence type="predicted"/>
<dbReference type="EMBL" id="CP011497">
    <property type="protein sequence ID" value="AKJ15601.1"/>
    <property type="molecule type" value="Genomic_DNA"/>
</dbReference>
<protein>
    <submittedName>
        <fullName evidence="1">Uncharacterized protein</fullName>
    </submittedName>
</protein>
<evidence type="ECO:0000313" key="2">
    <source>
        <dbReference type="Proteomes" id="UP000035366"/>
    </source>
</evidence>